<sequence length="227" mass="25897">MNLFLYGYGAIFNFLGILATVIYKGPESFDILQGHSRATVFLIMNNAAQGILSSFFFKYADTILKKYSSTVATIFTGIASAALFGHVITMNFLLGISIVFISMHQNGSLELSNAKDTRRLVKPVHSLLFPSGLMILSSTWPQEQMKRLLTVVNQTIENRFFPDEMFLKNRLLTVVNQTIEHRFFPDEMFLKNRLHSEANFDETQLLILSRVGFKFMEEPLVYRCVLS</sequence>
<dbReference type="GO" id="GO:0015165">
    <property type="term" value="F:pyrimidine nucleotide-sugar transmembrane transporter activity"/>
    <property type="evidence" value="ECO:0007669"/>
    <property type="project" value="InterPro"/>
</dbReference>
<dbReference type="Pfam" id="PF04142">
    <property type="entry name" value="Nuc_sug_transp"/>
    <property type="match status" value="1"/>
</dbReference>
<evidence type="ECO:0000256" key="1">
    <source>
        <dbReference type="ARBA" id="ARBA00004141"/>
    </source>
</evidence>
<feature type="transmembrane region" description="Helical" evidence="5">
    <location>
        <begin position="77"/>
        <end position="100"/>
    </location>
</feature>
<comment type="subcellular location">
    <subcellularLocation>
        <location evidence="1">Membrane</location>
        <topology evidence="1">Multi-pass membrane protein</topology>
    </subcellularLocation>
</comment>
<evidence type="ECO:0000256" key="2">
    <source>
        <dbReference type="ARBA" id="ARBA00022692"/>
    </source>
</evidence>
<keyword evidence="3 5" id="KW-1133">Transmembrane helix</keyword>
<gene>
    <name evidence="6" type="ORF">F2Q68_00026130</name>
</gene>
<protein>
    <submittedName>
        <fullName evidence="6">Uncharacterized protein</fullName>
    </submittedName>
</protein>
<keyword evidence="2 5" id="KW-0812">Transmembrane</keyword>
<keyword evidence="4 5" id="KW-0472">Membrane</keyword>
<evidence type="ECO:0000256" key="4">
    <source>
        <dbReference type="ARBA" id="ARBA00023136"/>
    </source>
</evidence>
<organism evidence="6 7">
    <name type="scientific">Brassica cretica</name>
    <name type="common">Mustard</name>
    <dbReference type="NCBI Taxonomy" id="69181"/>
    <lineage>
        <taxon>Eukaryota</taxon>
        <taxon>Viridiplantae</taxon>
        <taxon>Streptophyta</taxon>
        <taxon>Embryophyta</taxon>
        <taxon>Tracheophyta</taxon>
        <taxon>Spermatophyta</taxon>
        <taxon>Magnoliopsida</taxon>
        <taxon>eudicotyledons</taxon>
        <taxon>Gunneridae</taxon>
        <taxon>Pentapetalae</taxon>
        <taxon>rosids</taxon>
        <taxon>malvids</taxon>
        <taxon>Brassicales</taxon>
        <taxon>Brassicaceae</taxon>
        <taxon>Brassiceae</taxon>
        <taxon>Brassica</taxon>
    </lineage>
</organism>
<dbReference type="EMBL" id="QGKW02001911">
    <property type="protein sequence ID" value="KAF2569117.1"/>
    <property type="molecule type" value="Genomic_DNA"/>
</dbReference>
<comment type="caution">
    <text evidence="6">The sequence shown here is derived from an EMBL/GenBank/DDBJ whole genome shotgun (WGS) entry which is preliminary data.</text>
</comment>
<reference evidence="6" key="1">
    <citation type="submission" date="2019-12" db="EMBL/GenBank/DDBJ databases">
        <title>Genome sequencing and annotation of Brassica cretica.</title>
        <authorList>
            <person name="Studholme D.J."/>
            <person name="Sarris P.F."/>
        </authorList>
    </citation>
    <scope>NUCLEOTIDE SEQUENCE</scope>
    <source>
        <strain evidence="6">PFS-001/15</strain>
        <tissue evidence="6">Leaf</tissue>
    </source>
</reference>
<accession>A0A8S9IJ43</accession>
<feature type="transmembrane region" description="Helical" evidence="5">
    <location>
        <begin position="38"/>
        <end position="57"/>
    </location>
</feature>
<dbReference type="Proteomes" id="UP000712281">
    <property type="component" value="Unassembled WGS sequence"/>
</dbReference>
<evidence type="ECO:0000256" key="5">
    <source>
        <dbReference type="SAM" id="Phobius"/>
    </source>
</evidence>
<dbReference type="GO" id="GO:0000139">
    <property type="term" value="C:Golgi membrane"/>
    <property type="evidence" value="ECO:0007669"/>
    <property type="project" value="InterPro"/>
</dbReference>
<evidence type="ECO:0000313" key="7">
    <source>
        <dbReference type="Proteomes" id="UP000712281"/>
    </source>
</evidence>
<proteinExistence type="predicted"/>
<evidence type="ECO:0000256" key="3">
    <source>
        <dbReference type="ARBA" id="ARBA00022989"/>
    </source>
</evidence>
<dbReference type="AlphaFoldDB" id="A0A8S9IJ43"/>
<dbReference type="PANTHER" id="PTHR10231">
    <property type="entry name" value="NUCLEOTIDE-SUGAR TRANSMEMBRANE TRANSPORTER"/>
    <property type="match status" value="1"/>
</dbReference>
<dbReference type="InterPro" id="IPR007271">
    <property type="entry name" value="Nuc_sug_transpt"/>
</dbReference>
<feature type="transmembrane region" description="Helical" evidence="5">
    <location>
        <begin position="6"/>
        <end position="26"/>
    </location>
</feature>
<evidence type="ECO:0000313" key="6">
    <source>
        <dbReference type="EMBL" id="KAF2569117.1"/>
    </source>
</evidence>
<name>A0A8S9IJ43_BRACR</name>